<dbReference type="SUPFAM" id="SSF48264">
    <property type="entry name" value="Cytochrome P450"/>
    <property type="match status" value="1"/>
</dbReference>
<evidence type="ECO:0000313" key="8">
    <source>
        <dbReference type="Proteomes" id="UP000749559"/>
    </source>
</evidence>
<keyword evidence="5" id="KW-0408">Iron</keyword>
<evidence type="ECO:0000256" key="2">
    <source>
        <dbReference type="ARBA" id="ARBA00022617"/>
    </source>
</evidence>
<dbReference type="OrthoDB" id="6155911at2759"/>
<protein>
    <submittedName>
        <fullName evidence="7">Uncharacterized protein</fullName>
    </submittedName>
</protein>
<comment type="caution">
    <text evidence="7">The sequence shown here is derived from an EMBL/GenBank/DDBJ whole genome shotgun (WGS) entry which is preliminary data.</text>
</comment>
<keyword evidence="8" id="KW-1185">Reference proteome</keyword>
<dbReference type="Gene3D" id="1.10.630.10">
    <property type="entry name" value="Cytochrome P450"/>
    <property type="match status" value="1"/>
</dbReference>
<gene>
    <name evidence="7" type="ORF">OFUS_LOCUS23393</name>
</gene>
<dbReference type="GO" id="GO:0004508">
    <property type="term" value="F:steroid 17-alpha-monooxygenase activity"/>
    <property type="evidence" value="ECO:0007669"/>
    <property type="project" value="TreeGrafter"/>
</dbReference>
<proteinExistence type="inferred from homology"/>
<comment type="similarity">
    <text evidence="1">Belongs to the cytochrome P450 family.</text>
</comment>
<evidence type="ECO:0000256" key="5">
    <source>
        <dbReference type="ARBA" id="ARBA00023004"/>
    </source>
</evidence>
<dbReference type="Pfam" id="PF00067">
    <property type="entry name" value="p450"/>
    <property type="match status" value="1"/>
</dbReference>
<dbReference type="GO" id="GO:0042446">
    <property type="term" value="P:hormone biosynthetic process"/>
    <property type="evidence" value="ECO:0007669"/>
    <property type="project" value="TreeGrafter"/>
</dbReference>
<dbReference type="InterPro" id="IPR001128">
    <property type="entry name" value="Cyt_P450"/>
</dbReference>
<name>A0A8J1TBS2_OWEFU</name>
<keyword evidence="6" id="KW-0503">Monooxygenase</keyword>
<dbReference type="PANTHER" id="PTHR24289">
    <property type="entry name" value="STEROID 17-ALPHA-HYDROXYLASE/17,20 LYASE"/>
    <property type="match status" value="1"/>
</dbReference>
<keyword evidence="2" id="KW-0349">Heme</keyword>
<evidence type="ECO:0000256" key="1">
    <source>
        <dbReference type="ARBA" id="ARBA00010617"/>
    </source>
</evidence>
<dbReference type="AlphaFoldDB" id="A0A8J1TBS2"/>
<accession>A0A8J1TBS2</accession>
<dbReference type="GO" id="GO:0042448">
    <property type="term" value="P:progesterone metabolic process"/>
    <property type="evidence" value="ECO:0007669"/>
    <property type="project" value="TreeGrafter"/>
</dbReference>
<evidence type="ECO:0000313" key="7">
    <source>
        <dbReference type="EMBL" id="CAH1799378.1"/>
    </source>
</evidence>
<dbReference type="Proteomes" id="UP000749559">
    <property type="component" value="Unassembled WGS sequence"/>
</dbReference>
<dbReference type="EMBL" id="CAIIXF020000011">
    <property type="protein sequence ID" value="CAH1799378.1"/>
    <property type="molecule type" value="Genomic_DNA"/>
</dbReference>
<reference evidence="7" key="1">
    <citation type="submission" date="2022-03" db="EMBL/GenBank/DDBJ databases">
        <authorList>
            <person name="Martin C."/>
        </authorList>
    </citation>
    <scope>NUCLEOTIDE SEQUENCE</scope>
</reference>
<dbReference type="GO" id="GO:0005506">
    <property type="term" value="F:iron ion binding"/>
    <property type="evidence" value="ECO:0007669"/>
    <property type="project" value="InterPro"/>
</dbReference>
<keyword evidence="3" id="KW-0479">Metal-binding</keyword>
<sequence>MLVLTGIFTFVIVSLFRRFLDPKKRILSRIPGPKGIPFLGNALQIDPINIHKDLLSLKETYGDIFKLDFAGDQVVVLNSHAAIYEALVTKSKEFAGIVFDYYVVFLLAIGGHAIAYEQ</sequence>
<evidence type="ECO:0000256" key="4">
    <source>
        <dbReference type="ARBA" id="ARBA00023002"/>
    </source>
</evidence>
<dbReference type="PANTHER" id="PTHR24289:SF1">
    <property type="entry name" value="STEROID 17-ALPHA-HYDROXYLASE_17,20 LYASE"/>
    <property type="match status" value="1"/>
</dbReference>
<dbReference type="InterPro" id="IPR036396">
    <property type="entry name" value="Cyt_P450_sf"/>
</dbReference>
<evidence type="ECO:0000256" key="6">
    <source>
        <dbReference type="ARBA" id="ARBA00023033"/>
    </source>
</evidence>
<keyword evidence="4" id="KW-0560">Oxidoreductase</keyword>
<organism evidence="7 8">
    <name type="scientific">Owenia fusiformis</name>
    <name type="common">Polychaete worm</name>
    <dbReference type="NCBI Taxonomy" id="6347"/>
    <lineage>
        <taxon>Eukaryota</taxon>
        <taxon>Metazoa</taxon>
        <taxon>Spiralia</taxon>
        <taxon>Lophotrochozoa</taxon>
        <taxon>Annelida</taxon>
        <taxon>Polychaeta</taxon>
        <taxon>Sedentaria</taxon>
        <taxon>Canalipalpata</taxon>
        <taxon>Sabellida</taxon>
        <taxon>Oweniida</taxon>
        <taxon>Oweniidae</taxon>
        <taxon>Owenia</taxon>
    </lineage>
</organism>
<dbReference type="GO" id="GO:0020037">
    <property type="term" value="F:heme binding"/>
    <property type="evidence" value="ECO:0007669"/>
    <property type="project" value="InterPro"/>
</dbReference>
<evidence type="ECO:0000256" key="3">
    <source>
        <dbReference type="ARBA" id="ARBA00022723"/>
    </source>
</evidence>